<dbReference type="Proteomes" id="UP001165302">
    <property type="component" value="Unassembled WGS sequence"/>
</dbReference>
<dbReference type="Gene3D" id="3.40.50.720">
    <property type="entry name" value="NAD(P)-binding Rossmann-like Domain"/>
    <property type="match status" value="1"/>
</dbReference>
<evidence type="ECO:0000313" key="3">
    <source>
        <dbReference type="Proteomes" id="UP001165302"/>
    </source>
</evidence>
<organism evidence="2 3">
    <name type="scientific">Sphingobacterium bovistauri</name>
    <dbReference type="NCBI Taxonomy" id="2781959"/>
    <lineage>
        <taxon>Bacteria</taxon>
        <taxon>Pseudomonadati</taxon>
        <taxon>Bacteroidota</taxon>
        <taxon>Sphingobacteriia</taxon>
        <taxon>Sphingobacteriales</taxon>
        <taxon>Sphingobacteriaceae</taxon>
        <taxon>Sphingobacterium</taxon>
    </lineage>
</organism>
<dbReference type="RefSeq" id="WP_225550986.1">
    <property type="nucleotide sequence ID" value="NZ_JADEYP010000001.1"/>
</dbReference>
<dbReference type="InterPro" id="IPR020843">
    <property type="entry name" value="ER"/>
</dbReference>
<dbReference type="Gene3D" id="3.90.180.10">
    <property type="entry name" value="Medium-chain alcohol dehydrogenases, catalytic domain"/>
    <property type="match status" value="1"/>
</dbReference>
<name>A0ABS7Z0F7_9SPHI</name>
<dbReference type="InterPro" id="IPR036291">
    <property type="entry name" value="NAD(P)-bd_dom_sf"/>
</dbReference>
<dbReference type="InterPro" id="IPR052585">
    <property type="entry name" value="Lipid_raft_assoc_Zn_ADH"/>
</dbReference>
<dbReference type="PANTHER" id="PTHR43482">
    <property type="entry name" value="PROTEIN AST1-RELATED"/>
    <property type="match status" value="1"/>
</dbReference>
<feature type="domain" description="Enoyl reductase (ER)" evidence="1">
    <location>
        <begin position="13"/>
        <end position="297"/>
    </location>
</feature>
<evidence type="ECO:0000313" key="2">
    <source>
        <dbReference type="EMBL" id="MCA5003650.1"/>
    </source>
</evidence>
<sequence>MKSTILIGTDFGKASEVLQFYTQELPALTPGFARIQVKSAGINPIDARRMTGEFRHSALPQTFGTEFAGVILEINGSSNFKIGDEVLGSGAGFTHATVIDVPLTNLILKPENMSWQTAGSVAGVAQTAMTILDELGDIKSLLIHGASGGVGSITIQLAKEKGIEVVATGSEKNQDYLKSLGAIPVVYGHGLVEQINAVFSGEFDASVDMAGTEEATQTSLATVNPNGKMATIAGRPVSSSKIQNIWVKRDPKNLKYVVDGIAQGKFTWEIDATYKFDDAIKAYEKILQGHNRGKLVLEF</sequence>
<dbReference type="EMBL" id="JADEYP010000001">
    <property type="protein sequence ID" value="MCA5003650.1"/>
    <property type="molecule type" value="Genomic_DNA"/>
</dbReference>
<evidence type="ECO:0000259" key="1">
    <source>
        <dbReference type="SMART" id="SM00829"/>
    </source>
</evidence>
<dbReference type="InterPro" id="IPR013149">
    <property type="entry name" value="ADH-like_C"/>
</dbReference>
<dbReference type="Pfam" id="PF00107">
    <property type="entry name" value="ADH_zinc_N"/>
    <property type="match status" value="1"/>
</dbReference>
<keyword evidence="3" id="KW-1185">Reference proteome</keyword>
<comment type="caution">
    <text evidence="2">The sequence shown here is derived from an EMBL/GenBank/DDBJ whole genome shotgun (WGS) entry which is preliminary data.</text>
</comment>
<reference evidence="2" key="1">
    <citation type="submission" date="2020-10" db="EMBL/GenBank/DDBJ databases">
        <authorList>
            <person name="Lu T."/>
            <person name="Wang Q."/>
            <person name="Han X."/>
        </authorList>
    </citation>
    <scope>NUCLEOTIDE SEQUENCE</scope>
    <source>
        <strain evidence="2">WQ 366</strain>
    </source>
</reference>
<dbReference type="SUPFAM" id="SSF50129">
    <property type="entry name" value="GroES-like"/>
    <property type="match status" value="1"/>
</dbReference>
<dbReference type="SMART" id="SM00829">
    <property type="entry name" value="PKS_ER"/>
    <property type="match status" value="1"/>
</dbReference>
<dbReference type="InterPro" id="IPR011032">
    <property type="entry name" value="GroES-like_sf"/>
</dbReference>
<dbReference type="CDD" id="cd05289">
    <property type="entry name" value="MDR_like_2"/>
    <property type="match status" value="1"/>
</dbReference>
<proteinExistence type="predicted"/>
<dbReference type="SUPFAM" id="SSF51735">
    <property type="entry name" value="NAD(P)-binding Rossmann-fold domains"/>
    <property type="match status" value="1"/>
</dbReference>
<dbReference type="PANTHER" id="PTHR43482:SF1">
    <property type="entry name" value="PROTEIN AST1-RELATED"/>
    <property type="match status" value="1"/>
</dbReference>
<accession>A0ABS7Z0F7</accession>
<gene>
    <name evidence="2" type="ORF">IPZ78_00640</name>
</gene>
<dbReference type="Pfam" id="PF08240">
    <property type="entry name" value="ADH_N"/>
    <property type="match status" value="1"/>
</dbReference>
<protein>
    <submittedName>
        <fullName evidence="2">NADP-dependent oxidoreductase</fullName>
    </submittedName>
</protein>
<dbReference type="InterPro" id="IPR013154">
    <property type="entry name" value="ADH-like_N"/>
</dbReference>